<dbReference type="Gene3D" id="3.40.366.10">
    <property type="entry name" value="Malonyl-Coenzyme A Acyl Carrier Protein, domain 2"/>
    <property type="match status" value="1"/>
</dbReference>
<dbReference type="RefSeq" id="WP_198498696.1">
    <property type="nucleotide sequence ID" value="NZ_CP065989.1"/>
</dbReference>
<keyword evidence="2 6" id="KW-0808">Transferase</keyword>
<dbReference type="InterPro" id="IPR014043">
    <property type="entry name" value="Acyl_transferase_dom"/>
</dbReference>
<dbReference type="EC" id="2.3.1.39" evidence="1"/>
<name>A0A7T4DJ35_9MICO</name>
<evidence type="ECO:0000256" key="1">
    <source>
        <dbReference type="ARBA" id="ARBA00013258"/>
    </source>
</evidence>
<keyword evidence="3" id="KW-0012">Acyltransferase</keyword>
<dbReference type="PANTHER" id="PTHR42681">
    <property type="entry name" value="MALONYL-COA-ACYL CARRIER PROTEIN TRANSACYLASE, MITOCHONDRIAL"/>
    <property type="match status" value="1"/>
</dbReference>
<dbReference type="Gene3D" id="3.30.70.250">
    <property type="entry name" value="Malonyl-CoA ACP transacylase, ACP-binding"/>
    <property type="match status" value="1"/>
</dbReference>
<dbReference type="SMART" id="SM00827">
    <property type="entry name" value="PKS_AT"/>
    <property type="match status" value="1"/>
</dbReference>
<dbReference type="GO" id="GO:0006633">
    <property type="term" value="P:fatty acid biosynthetic process"/>
    <property type="evidence" value="ECO:0007669"/>
    <property type="project" value="TreeGrafter"/>
</dbReference>
<accession>A0A7T4DJ35</accession>
<dbReference type="PANTHER" id="PTHR42681:SF1">
    <property type="entry name" value="MALONYL-COA-ACYL CARRIER PROTEIN TRANSACYLASE, MITOCHONDRIAL"/>
    <property type="match status" value="1"/>
</dbReference>
<proteinExistence type="predicted"/>
<dbReference type="InterPro" id="IPR001227">
    <property type="entry name" value="Ac_transferase_dom_sf"/>
</dbReference>
<evidence type="ECO:0000256" key="3">
    <source>
        <dbReference type="ARBA" id="ARBA00023315"/>
    </source>
</evidence>
<protein>
    <recommendedName>
        <fullName evidence="1">[acyl-carrier-protein] S-malonyltransferase</fullName>
        <ecNumber evidence="1">2.3.1.39</ecNumber>
    </recommendedName>
</protein>
<evidence type="ECO:0000256" key="2">
    <source>
        <dbReference type="ARBA" id="ARBA00022679"/>
    </source>
</evidence>
<dbReference type="SUPFAM" id="SSF52151">
    <property type="entry name" value="FabD/lysophospholipase-like"/>
    <property type="match status" value="1"/>
</dbReference>
<dbReference type="Proteomes" id="UP000595374">
    <property type="component" value="Chromosome"/>
</dbReference>
<dbReference type="InterPro" id="IPR016035">
    <property type="entry name" value="Acyl_Trfase/lysoPLipase"/>
</dbReference>
<sequence length="311" mass="31005">MLVITCPGQGAQKSGFLESFLELETFSAQIDELAAASGIDLRAHGTTSDDETIKDTALAQPLLVAAAIACAAELGVTPDVVAGHSVGEIAAAQIAGILTPADAMRFVAVRGAGMAEAAAATPTGMSAVVGGEPADVLAAIDAAGAAPANVNGGGQTVAAGALPNLEALAENPPERARVIPLPVAGAFHTEYMAPAVPTLTETAAELTVTDPSLPILTNSDGSVVDSGAAYVDLLVSQVTNPVRWDLCQETLQRLGVTGLIELVPGGTLTGIARRALKGVETYPIKSAADLDGAREFAAAHAGAAANAGEEG</sequence>
<gene>
    <name evidence="6" type="ORF">I6H47_11835</name>
</gene>
<comment type="catalytic activity">
    <reaction evidence="4">
        <text>holo-[ACP] + malonyl-CoA = malonyl-[ACP] + CoA</text>
        <dbReference type="Rhea" id="RHEA:41792"/>
        <dbReference type="Rhea" id="RHEA-COMP:9623"/>
        <dbReference type="Rhea" id="RHEA-COMP:9685"/>
        <dbReference type="ChEBI" id="CHEBI:57287"/>
        <dbReference type="ChEBI" id="CHEBI:57384"/>
        <dbReference type="ChEBI" id="CHEBI:64479"/>
        <dbReference type="ChEBI" id="CHEBI:78449"/>
        <dbReference type="EC" id="2.3.1.39"/>
    </reaction>
</comment>
<dbReference type="Pfam" id="PF00698">
    <property type="entry name" value="Acyl_transf_1"/>
    <property type="match status" value="1"/>
</dbReference>
<evidence type="ECO:0000313" key="7">
    <source>
        <dbReference type="Proteomes" id="UP000595374"/>
    </source>
</evidence>
<evidence type="ECO:0000259" key="5">
    <source>
        <dbReference type="SMART" id="SM00827"/>
    </source>
</evidence>
<dbReference type="EMBL" id="CP065989">
    <property type="protein sequence ID" value="QQB13504.1"/>
    <property type="molecule type" value="Genomic_DNA"/>
</dbReference>
<dbReference type="GO" id="GO:0004314">
    <property type="term" value="F:[acyl-carrier-protein] S-malonyltransferase activity"/>
    <property type="evidence" value="ECO:0007669"/>
    <property type="project" value="UniProtKB-EC"/>
</dbReference>
<evidence type="ECO:0000256" key="4">
    <source>
        <dbReference type="ARBA" id="ARBA00048462"/>
    </source>
</evidence>
<organism evidence="6 7">
    <name type="scientific">Brevibacterium casei</name>
    <dbReference type="NCBI Taxonomy" id="33889"/>
    <lineage>
        <taxon>Bacteria</taxon>
        <taxon>Bacillati</taxon>
        <taxon>Actinomycetota</taxon>
        <taxon>Actinomycetes</taxon>
        <taxon>Micrococcales</taxon>
        <taxon>Brevibacteriaceae</taxon>
        <taxon>Brevibacterium</taxon>
    </lineage>
</organism>
<dbReference type="InterPro" id="IPR016036">
    <property type="entry name" value="Malonyl_transacylase_ACP-bd"/>
</dbReference>
<dbReference type="SUPFAM" id="SSF55048">
    <property type="entry name" value="Probable ACP-binding domain of malonyl-CoA ACP transacylase"/>
    <property type="match status" value="1"/>
</dbReference>
<dbReference type="AlphaFoldDB" id="A0A7T4DJ35"/>
<evidence type="ECO:0000313" key="6">
    <source>
        <dbReference type="EMBL" id="QQB13504.1"/>
    </source>
</evidence>
<feature type="domain" description="Malonyl-CoA:ACP transacylase (MAT)" evidence="5">
    <location>
        <begin position="5"/>
        <end position="309"/>
    </location>
</feature>
<dbReference type="InterPro" id="IPR050858">
    <property type="entry name" value="Mal-CoA-ACP_Trans/PKS_FabD"/>
</dbReference>
<reference evidence="6 7" key="1">
    <citation type="submission" date="2020-12" db="EMBL/GenBank/DDBJ databases">
        <title>FDA dAtabase for Regulatory Grade micrObial Sequences (FDA-ARGOS): Supporting development and validation of Infectious Disease Dx tests.</title>
        <authorList>
            <person name="Sproer C."/>
            <person name="Gronow S."/>
            <person name="Severitt S."/>
            <person name="Schroder I."/>
            <person name="Tallon L."/>
            <person name="Sadzewicz L."/>
            <person name="Zhao X."/>
            <person name="Boylan J."/>
            <person name="Ott S."/>
            <person name="Bowen H."/>
            <person name="Vavikolanu K."/>
            <person name="Mehta A."/>
            <person name="Aluvathingal J."/>
            <person name="Nadendla S."/>
            <person name="Lowell S."/>
            <person name="Myers T."/>
            <person name="Yan Y."/>
            <person name="Sichtig H."/>
        </authorList>
    </citation>
    <scope>NUCLEOTIDE SEQUENCE [LARGE SCALE GENOMIC DNA]</scope>
    <source>
        <strain evidence="6 7">FDAARGOS_990</strain>
    </source>
</reference>
<dbReference type="GO" id="GO:0005829">
    <property type="term" value="C:cytosol"/>
    <property type="evidence" value="ECO:0007669"/>
    <property type="project" value="TreeGrafter"/>
</dbReference>